<reference evidence="2" key="3">
    <citation type="journal article" date="2017" name="Nature">
        <title>Genome sequence of the progenitor of the wheat D genome Aegilops tauschii.</title>
        <authorList>
            <person name="Luo M.C."/>
            <person name="Gu Y.Q."/>
            <person name="Puiu D."/>
            <person name="Wang H."/>
            <person name="Twardziok S.O."/>
            <person name="Deal K.R."/>
            <person name="Huo N."/>
            <person name="Zhu T."/>
            <person name="Wang L."/>
            <person name="Wang Y."/>
            <person name="McGuire P.E."/>
            <person name="Liu S."/>
            <person name="Long H."/>
            <person name="Ramasamy R.K."/>
            <person name="Rodriguez J.C."/>
            <person name="Van S.L."/>
            <person name="Yuan L."/>
            <person name="Wang Z."/>
            <person name="Xia Z."/>
            <person name="Xiao L."/>
            <person name="Anderson O.D."/>
            <person name="Ouyang S."/>
            <person name="Liang Y."/>
            <person name="Zimin A.V."/>
            <person name="Pertea G."/>
            <person name="Qi P."/>
            <person name="Bennetzen J.L."/>
            <person name="Dai X."/>
            <person name="Dawson M.W."/>
            <person name="Muller H.G."/>
            <person name="Kugler K."/>
            <person name="Rivarola-Duarte L."/>
            <person name="Spannagl M."/>
            <person name="Mayer K.F.X."/>
            <person name="Lu F.H."/>
            <person name="Bevan M.W."/>
            <person name="Leroy P."/>
            <person name="Li P."/>
            <person name="You F.M."/>
            <person name="Sun Q."/>
            <person name="Liu Z."/>
            <person name="Lyons E."/>
            <person name="Wicker T."/>
            <person name="Salzberg S.L."/>
            <person name="Devos K.M."/>
            <person name="Dvorak J."/>
        </authorList>
    </citation>
    <scope>NUCLEOTIDE SEQUENCE [LARGE SCALE GENOMIC DNA]</scope>
    <source>
        <strain evidence="2">cv. AL8/78</strain>
    </source>
</reference>
<reference evidence="2" key="4">
    <citation type="submission" date="2019-03" db="UniProtKB">
        <authorList>
            <consortium name="EnsemblPlants"/>
        </authorList>
    </citation>
    <scope>IDENTIFICATION</scope>
</reference>
<protein>
    <submittedName>
        <fullName evidence="2">Uncharacterized protein</fullName>
    </submittedName>
</protein>
<reference evidence="2" key="5">
    <citation type="journal article" date="2021" name="G3 (Bethesda)">
        <title>Aegilops tauschii genome assembly Aet v5.0 features greater sequence contiguity and improved annotation.</title>
        <authorList>
            <person name="Wang L."/>
            <person name="Zhu T."/>
            <person name="Rodriguez J.C."/>
            <person name="Deal K.R."/>
            <person name="Dubcovsky J."/>
            <person name="McGuire P.E."/>
            <person name="Lux T."/>
            <person name="Spannagl M."/>
            <person name="Mayer K.F.X."/>
            <person name="Baldrich P."/>
            <person name="Meyers B.C."/>
            <person name="Huo N."/>
            <person name="Gu Y.Q."/>
            <person name="Zhou H."/>
            <person name="Devos K.M."/>
            <person name="Bennetzen J.L."/>
            <person name="Unver T."/>
            <person name="Budak H."/>
            <person name="Gulick P.J."/>
            <person name="Galiba G."/>
            <person name="Kalapos B."/>
            <person name="Nelson D.R."/>
            <person name="Li P."/>
            <person name="You F.M."/>
            <person name="Luo M.C."/>
            <person name="Dvorak J."/>
        </authorList>
    </citation>
    <scope>NUCLEOTIDE SEQUENCE [LARGE SCALE GENOMIC DNA]</scope>
    <source>
        <strain evidence="2">cv. AL8/78</strain>
    </source>
</reference>
<reference evidence="3" key="2">
    <citation type="journal article" date="2017" name="Nat. Plants">
        <title>The Aegilops tauschii genome reveals multiple impacts of transposons.</title>
        <authorList>
            <person name="Zhao G."/>
            <person name="Zou C."/>
            <person name="Li K."/>
            <person name="Wang K."/>
            <person name="Li T."/>
            <person name="Gao L."/>
            <person name="Zhang X."/>
            <person name="Wang H."/>
            <person name="Yang Z."/>
            <person name="Liu X."/>
            <person name="Jiang W."/>
            <person name="Mao L."/>
            <person name="Kong X."/>
            <person name="Jiao Y."/>
            <person name="Jia J."/>
        </authorList>
    </citation>
    <scope>NUCLEOTIDE SEQUENCE [LARGE SCALE GENOMIC DNA]</scope>
    <source>
        <strain evidence="3">cv. AL8/78</strain>
    </source>
</reference>
<dbReference type="AlphaFoldDB" id="A0A453KC99"/>
<dbReference type="EnsemblPlants" id="AET5Gv20377200.1">
    <property type="protein sequence ID" value="AET5Gv20377200.1"/>
    <property type="gene ID" value="AET5Gv20377200"/>
</dbReference>
<keyword evidence="1" id="KW-0472">Membrane</keyword>
<evidence type="ECO:0000313" key="3">
    <source>
        <dbReference type="Proteomes" id="UP000015105"/>
    </source>
</evidence>
<organism evidence="2 3">
    <name type="scientific">Aegilops tauschii subsp. strangulata</name>
    <name type="common">Goatgrass</name>
    <dbReference type="NCBI Taxonomy" id="200361"/>
    <lineage>
        <taxon>Eukaryota</taxon>
        <taxon>Viridiplantae</taxon>
        <taxon>Streptophyta</taxon>
        <taxon>Embryophyta</taxon>
        <taxon>Tracheophyta</taxon>
        <taxon>Spermatophyta</taxon>
        <taxon>Magnoliopsida</taxon>
        <taxon>Liliopsida</taxon>
        <taxon>Poales</taxon>
        <taxon>Poaceae</taxon>
        <taxon>BOP clade</taxon>
        <taxon>Pooideae</taxon>
        <taxon>Triticodae</taxon>
        <taxon>Triticeae</taxon>
        <taxon>Triticinae</taxon>
        <taxon>Aegilops</taxon>
    </lineage>
</organism>
<sequence>MRLTSTVLFSPRCISYKLFSNFFHLINFWTVCSALFFESVAMNILFFTDLVMSSIN</sequence>
<keyword evidence="1" id="KW-0812">Transmembrane</keyword>
<accession>A0A453KC99</accession>
<evidence type="ECO:0000256" key="1">
    <source>
        <dbReference type="SAM" id="Phobius"/>
    </source>
</evidence>
<dbReference type="Gramene" id="AET5Gv20377200.1">
    <property type="protein sequence ID" value="AET5Gv20377200.1"/>
    <property type="gene ID" value="AET5Gv20377200"/>
</dbReference>
<reference evidence="3" key="1">
    <citation type="journal article" date="2014" name="Science">
        <title>Ancient hybridizations among the ancestral genomes of bread wheat.</title>
        <authorList>
            <consortium name="International Wheat Genome Sequencing Consortium,"/>
            <person name="Marcussen T."/>
            <person name="Sandve S.R."/>
            <person name="Heier L."/>
            <person name="Spannagl M."/>
            <person name="Pfeifer M."/>
            <person name="Jakobsen K.S."/>
            <person name="Wulff B.B."/>
            <person name="Steuernagel B."/>
            <person name="Mayer K.F."/>
            <person name="Olsen O.A."/>
        </authorList>
    </citation>
    <scope>NUCLEOTIDE SEQUENCE [LARGE SCALE GENOMIC DNA]</scope>
    <source>
        <strain evidence="3">cv. AL8/78</strain>
    </source>
</reference>
<feature type="transmembrane region" description="Helical" evidence="1">
    <location>
        <begin position="25"/>
        <end position="47"/>
    </location>
</feature>
<keyword evidence="3" id="KW-1185">Reference proteome</keyword>
<proteinExistence type="predicted"/>
<dbReference type="Proteomes" id="UP000015105">
    <property type="component" value="Chromosome 5D"/>
</dbReference>
<keyword evidence="1" id="KW-1133">Transmembrane helix</keyword>
<name>A0A453KC99_AEGTS</name>
<evidence type="ECO:0000313" key="2">
    <source>
        <dbReference type="EnsemblPlants" id="AET5Gv20377200.1"/>
    </source>
</evidence>